<dbReference type="EMBL" id="JAQQWL010000013">
    <property type="protein sequence ID" value="KAK8042622.1"/>
    <property type="molecule type" value="Genomic_DNA"/>
</dbReference>
<dbReference type="Proteomes" id="UP001480595">
    <property type="component" value="Unassembled WGS sequence"/>
</dbReference>
<keyword evidence="2" id="KW-1185">Reference proteome</keyword>
<proteinExistence type="predicted"/>
<accession>A0ABR1T874</accession>
<evidence type="ECO:0000313" key="1">
    <source>
        <dbReference type="EMBL" id="KAK8042622.1"/>
    </source>
</evidence>
<organism evidence="1 2">
    <name type="scientific">Apiospora phragmitis</name>
    <dbReference type="NCBI Taxonomy" id="2905665"/>
    <lineage>
        <taxon>Eukaryota</taxon>
        <taxon>Fungi</taxon>
        <taxon>Dikarya</taxon>
        <taxon>Ascomycota</taxon>
        <taxon>Pezizomycotina</taxon>
        <taxon>Sordariomycetes</taxon>
        <taxon>Xylariomycetidae</taxon>
        <taxon>Amphisphaeriales</taxon>
        <taxon>Apiosporaceae</taxon>
        <taxon>Apiospora</taxon>
    </lineage>
</organism>
<sequence length="108" mass="11815">MTASFPRIPQRYVTYEKDLNFFAIIRIQKVRLPYAGAGTVVGDEVLAGDVARLEVAAVEANRGHAAIWELQAAETLEIGVFHGQGSAVCIRVSPEPKVGHRQDGLDER</sequence>
<protein>
    <submittedName>
        <fullName evidence="1">Uncharacterized protein</fullName>
    </submittedName>
</protein>
<reference evidence="1 2" key="1">
    <citation type="submission" date="2023-01" db="EMBL/GenBank/DDBJ databases">
        <title>Analysis of 21 Apiospora genomes using comparative genomics revels a genus with tremendous synthesis potential of carbohydrate active enzymes and secondary metabolites.</title>
        <authorList>
            <person name="Sorensen T."/>
        </authorList>
    </citation>
    <scope>NUCLEOTIDE SEQUENCE [LARGE SCALE GENOMIC DNA]</scope>
    <source>
        <strain evidence="1 2">CBS 135458</strain>
    </source>
</reference>
<dbReference type="RefSeq" id="XP_066709475.1">
    <property type="nucleotide sequence ID" value="XM_066864514.1"/>
</dbReference>
<evidence type="ECO:0000313" key="2">
    <source>
        <dbReference type="Proteomes" id="UP001480595"/>
    </source>
</evidence>
<gene>
    <name evidence="1" type="ORF">PG994_013105</name>
</gene>
<name>A0ABR1T874_9PEZI</name>
<dbReference type="GeneID" id="92097577"/>
<comment type="caution">
    <text evidence="1">The sequence shown here is derived from an EMBL/GenBank/DDBJ whole genome shotgun (WGS) entry which is preliminary data.</text>
</comment>